<accession>A0A182SUY6</accession>
<dbReference type="PANTHER" id="PTHR21698">
    <property type="entry name" value="PROTEIN (PUTATIVE)-RELATED"/>
    <property type="match status" value="1"/>
</dbReference>
<evidence type="ECO:0000313" key="1">
    <source>
        <dbReference type="EnsemblMetazoa" id="AMAM013967-PA"/>
    </source>
</evidence>
<reference evidence="2" key="1">
    <citation type="submission" date="2013-09" db="EMBL/GenBank/DDBJ databases">
        <title>The Genome Sequence of Anopheles maculatus species B.</title>
        <authorList>
            <consortium name="The Broad Institute Genomics Platform"/>
            <person name="Neafsey D.E."/>
            <person name="Besansky N."/>
            <person name="Howell P."/>
            <person name="Walton C."/>
            <person name="Young S.K."/>
            <person name="Zeng Q."/>
            <person name="Gargeya S."/>
            <person name="Fitzgerald M."/>
            <person name="Haas B."/>
            <person name="Abouelleil A."/>
            <person name="Allen A.W."/>
            <person name="Alvarado L."/>
            <person name="Arachchi H.M."/>
            <person name="Berlin A.M."/>
            <person name="Chapman S.B."/>
            <person name="Gainer-Dewar J."/>
            <person name="Goldberg J."/>
            <person name="Griggs A."/>
            <person name="Gujja S."/>
            <person name="Hansen M."/>
            <person name="Howarth C."/>
            <person name="Imamovic A."/>
            <person name="Ireland A."/>
            <person name="Larimer J."/>
            <person name="McCowan C."/>
            <person name="Murphy C."/>
            <person name="Pearson M."/>
            <person name="Poon T.W."/>
            <person name="Priest M."/>
            <person name="Roberts A."/>
            <person name="Saif S."/>
            <person name="Shea T."/>
            <person name="Sisk P."/>
            <person name="Sykes S."/>
            <person name="Wortman J."/>
            <person name="Nusbaum C."/>
            <person name="Birren B."/>
        </authorList>
    </citation>
    <scope>NUCLEOTIDE SEQUENCE [LARGE SCALE GENOMIC DNA]</scope>
    <source>
        <strain evidence="2">maculatus3</strain>
    </source>
</reference>
<proteinExistence type="predicted"/>
<sequence length="165" mass="19913">MNVTIVLIVQFQTLIDAKAVIDQKAEETLNINIPEQGQKRIGYDYPAPAAPVTFDEHQHHIAEPLPLLQHETLLEEHHHDHEEHHDYEEHHDPGYWKKKLIWKEGWKKIWKPGKKQIWKPDWKKIWKPIWVPTEIPVWKDIQIPAWKQIWKPVWKEIQVPAWKEI</sequence>
<evidence type="ECO:0000313" key="2">
    <source>
        <dbReference type="Proteomes" id="UP000075901"/>
    </source>
</evidence>
<dbReference type="InterPro" id="IPR032134">
    <property type="entry name" value="DUF4816"/>
</dbReference>
<name>A0A182SUY6_9DIPT</name>
<dbReference type="AlphaFoldDB" id="A0A182SUY6"/>
<keyword evidence="2" id="KW-1185">Reference proteome</keyword>
<dbReference type="Proteomes" id="UP000075901">
    <property type="component" value="Unassembled WGS sequence"/>
</dbReference>
<organism evidence="1 2">
    <name type="scientific">Anopheles maculatus</name>
    <dbReference type="NCBI Taxonomy" id="74869"/>
    <lineage>
        <taxon>Eukaryota</taxon>
        <taxon>Metazoa</taxon>
        <taxon>Ecdysozoa</taxon>
        <taxon>Arthropoda</taxon>
        <taxon>Hexapoda</taxon>
        <taxon>Insecta</taxon>
        <taxon>Pterygota</taxon>
        <taxon>Neoptera</taxon>
        <taxon>Endopterygota</taxon>
        <taxon>Diptera</taxon>
        <taxon>Nematocera</taxon>
        <taxon>Culicoidea</taxon>
        <taxon>Culicidae</taxon>
        <taxon>Anophelinae</taxon>
        <taxon>Anopheles</taxon>
        <taxon>Anopheles maculatus group</taxon>
    </lineage>
</organism>
<reference evidence="1" key="2">
    <citation type="submission" date="2020-05" db="UniProtKB">
        <authorList>
            <consortium name="EnsemblMetazoa"/>
        </authorList>
    </citation>
    <scope>IDENTIFICATION</scope>
    <source>
        <strain evidence="1">maculatus3</strain>
    </source>
</reference>
<dbReference type="Pfam" id="PF16086">
    <property type="entry name" value="DUF4816"/>
    <property type="match status" value="1"/>
</dbReference>
<dbReference type="PANTHER" id="PTHR21698:SF6">
    <property type="match status" value="1"/>
</dbReference>
<protein>
    <submittedName>
        <fullName evidence="1">Uncharacterized protein</fullName>
    </submittedName>
</protein>
<dbReference type="EnsemblMetazoa" id="AMAM013967-RA">
    <property type="protein sequence ID" value="AMAM013967-PA"/>
    <property type="gene ID" value="AMAM013967"/>
</dbReference>
<dbReference type="VEuPathDB" id="VectorBase:AMAM013967"/>